<evidence type="ECO:0000256" key="1">
    <source>
        <dbReference type="SAM" id="MobiDB-lite"/>
    </source>
</evidence>
<evidence type="ECO:0000313" key="2">
    <source>
        <dbReference type="EMBL" id="CAL8117569.1"/>
    </source>
</evidence>
<comment type="caution">
    <text evidence="2">The sequence shown here is derived from an EMBL/GenBank/DDBJ whole genome shotgun (WGS) entry which is preliminary data.</text>
</comment>
<feature type="compositionally biased region" description="Low complexity" evidence="1">
    <location>
        <begin position="73"/>
        <end position="83"/>
    </location>
</feature>
<proteinExistence type="predicted"/>
<evidence type="ECO:0000313" key="4">
    <source>
        <dbReference type="Proteomes" id="UP001642540"/>
    </source>
</evidence>
<feature type="compositionally biased region" description="Acidic residues" evidence="1">
    <location>
        <begin position="139"/>
        <end position="148"/>
    </location>
</feature>
<feature type="region of interest" description="Disordered" evidence="1">
    <location>
        <begin position="35"/>
        <end position="168"/>
    </location>
</feature>
<name>A0ABP1R297_9HEXA</name>
<dbReference type="EMBL" id="CAXLJM020000054">
    <property type="protein sequence ID" value="CAL8117571.1"/>
    <property type="molecule type" value="Genomic_DNA"/>
</dbReference>
<dbReference type="Proteomes" id="UP001642540">
    <property type="component" value="Unassembled WGS sequence"/>
</dbReference>
<reference evidence="2 4" key="1">
    <citation type="submission" date="2024-08" db="EMBL/GenBank/DDBJ databases">
        <authorList>
            <person name="Cucini C."/>
            <person name="Frati F."/>
        </authorList>
    </citation>
    <scope>NUCLEOTIDE SEQUENCE [LARGE SCALE GENOMIC DNA]</scope>
</reference>
<organism evidence="2 4">
    <name type="scientific">Orchesella dallaii</name>
    <dbReference type="NCBI Taxonomy" id="48710"/>
    <lineage>
        <taxon>Eukaryota</taxon>
        <taxon>Metazoa</taxon>
        <taxon>Ecdysozoa</taxon>
        <taxon>Arthropoda</taxon>
        <taxon>Hexapoda</taxon>
        <taxon>Collembola</taxon>
        <taxon>Entomobryomorpha</taxon>
        <taxon>Entomobryoidea</taxon>
        <taxon>Orchesellidae</taxon>
        <taxon>Orchesellinae</taxon>
        <taxon>Orchesella</taxon>
    </lineage>
</organism>
<gene>
    <name evidence="2" type="ORF">ODALV1_LOCUS17758</name>
    <name evidence="3" type="ORF">ODALV1_LOCUS17759</name>
</gene>
<evidence type="ECO:0000313" key="3">
    <source>
        <dbReference type="EMBL" id="CAL8117571.1"/>
    </source>
</evidence>
<dbReference type="EMBL" id="CAXLJM020000054">
    <property type="protein sequence ID" value="CAL8117569.1"/>
    <property type="molecule type" value="Genomic_DNA"/>
</dbReference>
<sequence>MEVTTNYSIADRNCEKFNHAFKKIQSSLINNNKRLKGEAVSPPPPVLSPSADVPSGSSRNVMSGLVLAPGPRLPDALQAPPAAADDEADQEVGLDLSSQPLITTEDGVDEDGGGGDEDIFASEESEKEDQVNTGQWKVEDDDEEEIEEEKEKTEQDDNVNDNDDADEN</sequence>
<accession>A0ABP1R297</accession>
<protein>
    <submittedName>
        <fullName evidence="2">Uncharacterized protein</fullName>
    </submittedName>
</protein>
<feature type="compositionally biased region" description="Acidic residues" evidence="1">
    <location>
        <begin position="156"/>
        <end position="168"/>
    </location>
</feature>
<feature type="compositionally biased region" description="Acidic residues" evidence="1">
    <location>
        <begin position="106"/>
        <end position="127"/>
    </location>
</feature>
<keyword evidence="4" id="KW-1185">Reference proteome</keyword>